<accession>A0ACA9M8T5</accession>
<protein>
    <submittedName>
        <fullName evidence="1">14072_t:CDS:1</fullName>
    </submittedName>
</protein>
<reference evidence="1" key="1">
    <citation type="submission" date="2021-06" db="EMBL/GenBank/DDBJ databases">
        <authorList>
            <person name="Kallberg Y."/>
            <person name="Tangrot J."/>
            <person name="Rosling A."/>
        </authorList>
    </citation>
    <scope>NUCLEOTIDE SEQUENCE</scope>
    <source>
        <strain evidence="1">IL203A</strain>
    </source>
</reference>
<keyword evidence="2" id="KW-1185">Reference proteome</keyword>
<name>A0ACA9M8T5_9GLOM</name>
<organism evidence="1 2">
    <name type="scientific">Dentiscutata heterogama</name>
    <dbReference type="NCBI Taxonomy" id="1316150"/>
    <lineage>
        <taxon>Eukaryota</taxon>
        <taxon>Fungi</taxon>
        <taxon>Fungi incertae sedis</taxon>
        <taxon>Mucoromycota</taxon>
        <taxon>Glomeromycotina</taxon>
        <taxon>Glomeromycetes</taxon>
        <taxon>Diversisporales</taxon>
        <taxon>Gigasporaceae</taxon>
        <taxon>Dentiscutata</taxon>
    </lineage>
</organism>
<evidence type="ECO:0000313" key="1">
    <source>
        <dbReference type="EMBL" id="CAG8563644.1"/>
    </source>
</evidence>
<sequence length="158" mass="17705">MISYLYNILLFIVTIYALQYPVPVSKCPGEDSLRKCLDQYLFKGPVNFRDNYTAYNKDIDFEYDKLIIHFPVAFAHPIDEIDVQNAINCAVKLNIPIVARSGGHSYEGYGMGDKDCYLVVDLVTLNKITVDTVSQTVVVGTGNTLQSVELVLMLELAD</sequence>
<gene>
    <name evidence="1" type="ORF">DHETER_LOCUS5755</name>
</gene>
<dbReference type="EMBL" id="CAJVPU010006680">
    <property type="protein sequence ID" value="CAG8563644.1"/>
    <property type="molecule type" value="Genomic_DNA"/>
</dbReference>
<dbReference type="Proteomes" id="UP000789702">
    <property type="component" value="Unassembled WGS sequence"/>
</dbReference>
<evidence type="ECO:0000313" key="2">
    <source>
        <dbReference type="Proteomes" id="UP000789702"/>
    </source>
</evidence>
<proteinExistence type="predicted"/>
<comment type="caution">
    <text evidence="1">The sequence shown here is derived from an EMBL/GenBank/DDBJ whole genome shotgun (WGS) entry which is preliminary data.</text>
</comment>